<evidence type="ECO:0000256" key="3">
    <source>
        <dbReference type="ARBA" id="ARBA00022527"/>
    </source>
</evidence>
<feature type="compositionally biased region" description="Low complexity" evidence="12">
    <location>
        <begin position="70"/>
        <end position="112"/>
    </location>
</feature>
<dbReference type="InterPro" id="IPR000595">
    <property type="entry name" value="cNMP-bd_dom"/>
</dbReference>
<organism evidence="16 19">
    <name type="scientific">Bactrocera dorsalis</name>
    <name type="common">Oriental fruit fly</name>
    <name type="synonym">Dacus dorsalis</name>
    <dbReference type="NCBI Taxonomy" id="27457"/>
    <lineage>
        <taxon>Eukaryota</taxon>
        <taxon>Metazoa</taxon>
        <taxon>Ecdysozoa</taxon>
        <taxon>Arthropoda</taxon>
        <taxon>Hexapoda</taxon>
        <taxon>Insecta</taxon>
        <taxon>Pterygota</taxon>
        <taxon>Neoptera</taxon>
        <taxon>Endopterygota</taxon>
        <taxon>Diptera</taxon>
        <taxon>Brachycera</taxon>
        <taxon>Muscomorpha</taxon>
        <taxon>Tephritoidea</taxon>
        <taxon>Tephritidae</taxon>
        <taxon>Bactrocera</taxon>
        <taxon>Bactrocera</taxon>
    </lineage>
</organism>
<dbReference type="PROSITE" id="PS00108">
    <property type="entry name" value="PROTEIN_KINASE_ST"/>
    <property type="match status" value="1"/>
</dbReference>
<dbReference type="GO" id="GO:0016301">
    <property type="term" value="F:kinase activity"/>
    <property type="evidence" value="ECO:0007669"/>
    <property type="project" value="UniProtKB-KW"/>
</dbReference>
<evidence type="ECO:0000256" key="6">
    <source>
        <dbReference type="ARBA" id="ARBA00022741"/>
    </source>
</evidence>
<dbReference type="InterPro" id="IPR014710">
    <property type="entry name" value="RmlC-like_jellyroll"/>
</dbReference>
<feature type="compositionally biased region" description="Pro residues" evidence="12">
    <location>
        <begin position="357"/>
        <end position="367"/>
    </location>
</feature>
<dbReference type="Pfam" id="PF00027">
    <property type="entry name" value="cNMP_binding"/>
    <property type="match status" value="2"/>
</dbReference>
<name>A0ABM3J061_BACDO</name>
<keyword evidence="9" id="KW-0142">cGMP-binding</keyword>
<evidence type="ECO:0000256" key="11">
    <source>
        <dbReference type="ARBA" id="ARBA00047462"/>
    </source>
</evidence>
<keyword evidence="3" id="KW-0723">Serine/threonine-protein kinase</keyword>
<feature type="compositionally biased region" description="Low complexity" evidence="12">
    <location>
        <begin position="314"/>
        <end position="327"/>
    </location>
</feature>
<evidence type="ECO:0000313" key="18">
    <source>
        <dbReference type="RefSeq" id="XP_049302619.1"/>
    </source>
</evidence>
<evidence type="ECO:0000256" key="7">
    <source>
        <dbReference type="ARBA" id="ARBA00022777"/>
    </source>
</evidence>
<dbReference type="RefSeq" id="XP_049302621.1">
    <property type="nucleotide sequence ID" value="XM_049446664.1"/>
</dbReference>
<dbReference type="Proteomes" id="UP001652620">
    <property type="component" value="Chromosome 1"/>
</dbReference>
<dbReference type="PROSITE" id="PS00889">
    <property type="entry name" value="CNMP_BINDING_2"/>
    <property type="match status" value="1"/>
</dbReference>
<feature type="region of interest" description="Disordered" evidence="12">
    <location>
        <begin position="241"/>
        <end position="283"/>
    </location>
</feature>
<comment type="catalytic activity">
    <reaction evidence="10">
        <text>L-threonyl-[protein] + ATP = O-phospho-L-threonyl-[protein] + ADP + H(+)</text>
        <dbReference type="Rhea" id="RHEA:46608"/>
        <dbReference type="Rhea" id="RHEA-COMP:11060"/>
        <dbReference type="Rhea" id="RHEA-COMP:11605"/>
        <dbReference type="ChEBI" id="CHEBI:15378"/>
        <dbReference type="ChEBI" id="CHEBI:30013"/>
        <dbReference type="ChEBI" id="CHEBI:30616"/>
        <dbReference type="ChEBI" id="CHEBI:61977"/>
        <dbReference type="ChEBI" id="CHEBI:456216"/>
        <dbReference type="EC" id="2.7.11.12"/>
    </reaction>
</comment>
<feature type="compositionally biased region" description="Low complexity" evidence="12">
    <location>
        <begin position="267"/>
        <end position="281"/>
    </location>
</feature>
<dbReference type="InterPro" id="IPR011009">
    <property type="entry name" value="Kinase-like_dom_sf"/>
</dbReference>
<feature type="compositionally biased region" description="Basic and acidic residues" evidence="12">
    <location>
        <begin position="175"/>
        <end position="192"/>
    </location>
</feature>
<feature type="compositionally biased region" description="Basic residues" evidence="12">
    <location>
        <begin position="335"/>
        <end position="347"/>
    </location>
</feature>
<evidence type="ECO:0000259" key="13">
    <source>
        <dbReference type="PROSITE" id="PS50011"/>
    </source>
</evidence>
<dbReference type="PROSITE" id="PS50042">
    <property type="entry name" value="CNMP_BINDING_3"/>
    <property type="match status" value="2"/>
</dbReference>
<dbReference type="Gene3D" id="3.30.200.20">
    <property type="entry name" value="Phosphorylase Kinase, domain 1"/>
    <property type="match status" value="1"/>
</dbReference>
<dbReference type="InterPro" id="IPR035014">
    <property type="entry name" value="STKc_cGK"/>
</dbReference>
<evidence type="ECO:0000256" key="1">
    <source>
        <dbReference type="ARBA" id="ARBA00006352"/>
    </source>
</evidence>
<dbReference type="RefSeq" id="XP_049302618.1">
    <property type="nucleotide sequence ID" value="XM_049446661.1"/>
</dbReference>
<dbReference type="Pfam" id="PF00069">
    <property type="entry name" value="Pkinase"/>
    <property type="match status" value="1"/>
</dbReference>
<dbReference type="InterPro" id="IPR008271">
    <property type="entry name" value="Ser/Thr_kinase_AS"/>
</dbReference>
<dbReference type="PROSITE" id="PS00888">
    <property type="entry name" value="CNMP_BINDING_1"/>
    <property type="match status" value="1"/>
</dbReference>
<feature type="region of interest" description="Disordered" evidence="12">
    <location>
        <begin position="70"/>
        <end position="192"/>
    </location>
</feature>
<keyword evidence="4" id="KW-0140">cGMP</keyword>
<keyword evidence="6" id="KW-0547">Nucleotide-binding</keyword>
<dbReference type="PROSITE" id="PS51285">
    <property type="entry name" value="AGC_KINASE_CTER"/>
    <property type="match status" value="1"/>
</dbReference>
<evidence type="ECO:0000256" key="5">
    <source>
        <dbReference type="ARBA" id="ARBA00022679"/>
    </source>
</evidence>
<dbReference type="SMART" id="SM00100">
    <property type="entry name" value="cNMP"/>
    <property type="match status" value="2"/>
</dbReference>
<feature type="compositionally biased region" description="Polar residues" evidence="12">
    <location>
        <begin position="254"/>
        <end position="266"/>
    </location>
</feature>
<evidence type="ECO:0000256" key="9">
    <source>
        <dbReference type="ARBA" id="ARBA00022992"/>
    </source>
</evidence>
<evidence type="ECO:0000259" key="14">
    <source>
        <dbReference type="PROSITE" id="PS50042"/>
    </source>
</evidence>
<evidence type="ECO:0000256" key="4">
    <source>
        <dbReference type="ARBA" id="ARBA00022535"/>
    </source>
</evidence>
<dbReference type="InterPro" id="IPR000961">
    <property type="entry name" value="AGC-kinase_C"/>
</dbReference>
<dbReference type="RefSeq" id="XP_049302619.1">
    <property type="nucleotide sequence ID" value="XM_049446662.1"/>
</dbReference>
<dbReference type="CDD" id="cd05572">
    <property type="entry name" value="STKc_cGK"/>
    <property type="match status" value="1"/>
</dbReference>
<evidence type="ECO:0000256" key="2">
    <source>
        <dbReference type="ARBA" id="ARBA00012428"/>
    </source>
</evidence>
<keyword evidence="7 17" id="KW-0418">Kinase</keyword>
<dbReference type="Gene3D" id="1.10.510.10">
    <property type="entry name" value="Transferase(Phosphotransferase) domain 1"/>
    <property type="match status" value="1"/>
</dbReference>
<dbReference type="InterPro" id="IPR000719">
    <property type="entry name" value="Prot_kinase_dom"/>
</dbReference>
<proteinExistence type="inferred from homology"/>
<evidence type="ECO:0000313" key="20">
    <source>
        <dbReference type="RefSeq" id="XP_049302621.1"/>
    </source>
</evidence>
<feature type="domain" description="Cyclic nucleotide-binding" evidence="14">
    <location>
        <begin position="540"/>
        <end position="655"/>
    </location>
</feature>
<reference evidence="16 17" key="1">
    <citation type="submission" date="2025-05" db="UniProtKB">
        <authorList>
            <consortium name="RefSeq"/>
        </authorList>
    </citation>
    <scope>NUCLEOTIDE SEQUENCE [LARGE SCALE GENOMIC DNA]</scope>
    <source>
        <tissue evidence="17 18">Adult</tissue>
    </source>
</reference>
<gene>
    <name evidence="17 18 19 20" type="primary">LOC105225306</name>
</gene>
<dbReference type="SUPFAM" id="SSF51206">
    <property type="entry name" value="cAMP-binding domain-like"/>
    <property type="match status" value="2"/>
</dbReference>
<evidence type="ECO:0000256" key="12">
    <source>
        <dbReference type="SAM" id="MobiDB-lite"/>
    </source>
</evidence>
<accession>A0ABM3J061</accession>
<evidence type="ECO:0000256" key="8">
    <source>
        <dbReference type="ARBA" id="ARBA00022840"/>
    </source>
</evidence>
<dbReference type="SMART" id="SM00220">
    <property type="entry name" value="S_TKc"/>
    <property type="match status" value="1"/>
</dbReference>
<sequence length="1110" mass="124209">MACFPRKLRIFNRAKASFTPAEDENKDTLLNNAANPVQIGRYIRREETALFTPKSSELLRKSQEQIIDNRSNSNNKAGSNNGNDNNVAKSNNINGNNANGSLVNNGSGNVNSLPPKKFISNKAHNLSRNNSANKSNNNSNKFSASNSLLKPVKGRRPTALPSDAPNLEEEEQRDDVDGVEEREGRASKELDKIVEVQTGTLHVDIKQANGYRSNSSDQDTPTTPGSTLAVRFFIGQQAHEEDAVSAESLDAGSYRSTKAVTTPASEQQQQQPKQTKKVQLQAANVTDSTNNTCAFSSLLQLPAPGSHEWTTQHSSSRLASTASSPTLYGPQATTRKSKSKSWRKARRSSPPAEDLHIPPPPPLPPQPLTTASSSASLLSLRSNKIKRSSAVATSTTATSHIEEGGISANAEFATPPGYDVRYAGTGSAEATTAPSDATNDKFSIERQFYTLSEILNLSDNSTITINSELGRDSGVLVEEQTPTPKESDNSDTPQVHRVEGGLIFTRPNLPAKKDVHIEFIEKDNETRNLIRKAIERNDFLNNYMDKERKEMVIDAMAPTFYKKDAYIIHENDEGSEIYVSETGYFDVIKGGKVVGSFGPTTVFGELAILYNANRLASVRATTNARVWKITRETFRQIMVLSESKERDENLTFLRAAPFLNDLSDAVLNKVVDLLQRKYYEPNACIVREGEVGNEFFIIRGGTVTIKKKNEQNVERVVDRRKRGDYFGEQALLNADRRQASVYADAPGTEVLKLDREAFISYLGTIPQLREKPEERKSAERKQSTRQSEFDNEYAHIQLTDLKKVATLGAGAFGCVDLVTYNDKTFALKIIKKIDVIKQDQVEHVYSEKHVMMKCRSSPFIIELYKTFRNEKFVYFLMEACMGGDVWTVMSQRRFFDERTAKFIAGCVVEAFDFLHSHNIIYRDLKPENLMLTTDGYCKLVDFGFAKHIPPNQKTNTFAGTPEYVAPEIILDRGHDRAVDYWALGILIFELLVGKTPFRGQNQIKIYQQILGGIDVIQMPSKIPRSAQGLIKHLCKQLPAERLGYQRRGILDIKRHSWFDNLDWNKLKYKQLPSPIKRPITCNTDLQYFGPAGVENDYDPPDETSGWDIDF</sequence>
<protein>
    <recommendedName>
        <fullName evidence="2">cGMP-dependent protein kinase</fullName>
        <ecNumber evidence="2">2.7.11.12</ecNumber>
    </recommendedName>
</protein>
<dbReference type="CDD" id="cd00038">
    <property type="entry name" value="CAP_ED"/>
    <property type="match status" value="2"/>
</dbReference>
<feature type="domain" description="Cyclic nucleotide-binding" evidence="14">
    <location>
        <begin position="658"/>
        <end position="779"/>
    </location>
</feature>
<dbReference type="InterPro" id="IPR018488">
    <property type="entry name" value="cNMP-bd_CS"/>
</dbReference>
<keyword evidence="8" id="KW-0067">ATP-binding</keyword>
<evidence type="ECO:0000313" key="17">
    <source>
        <dbReference type="RefSeq" id="XP_049302618.1"/>
    </source>
</evidence>
<comment type="catalytic activity">
    <reaction evidence="11">
        <text>L-seryl-[protein] + ATP = O-phospho-L-seryl-[protein] + ADP + H(+)</text>
        <dbReference type="Rhea" id="RHEA:17989"/>
        <dbReference type="Rhea" id="RHEA-COMP:9863"/>
        <dbReference type="Rhea" id="RHEA-COMP:11604"/>
        <dbReference type="ChEBI" id="CHEBI:15378"/>
        <dbReference type="ChEBI" id="CHEBI:29999"/>
        <dbReference type="ChEBI" id="CHEBI:30616"/>
        <dbReference type="ChEBI" id="CHEBI:83421"/>
        <dbReference type="ChEBI" id="CHEBI:456216"/>
        <dbReference type="EC" id="2.7.11.12"/>
    </reaction>
</comment>
<dbReference type="EC" id="2.7.11.12" evidence="2"/>
<dbReference type="PANTHER" id="PTHR24353:SF144">
    <property type="match status" value="1"/>
</dbReference>
<dbReference type="GeneID" id="105225306"/>
<evidence type="ECO:0000313" key="19">
    <source>
        <dbReference type="RefSeq" id="XP_049302620.1"/>
    </source>
</evidence>
<evidence type="ECO:0000259" key="15">
    <source>
        <dbReference type="PROSITE" id="PS51285"/>
    </source>
</evidence>
<dbReference type="SUPFAM" id="SSF56112">
    <property type="entry name" value="Protein kinase-like (PK-like)"/>
    <property type="match status" value="1"/>
</dbReference>
<feature type="compositionally biased region" description="Low complexity" evidence="12">
    <location>
        <begin position="126"/>
        <end position="150"/>
    </location>
</feature>
<dbReference type="InterPro" id="IPR018490">
    <property type="entry name" value="cNMP-bd_dom_sf"/>
</dbReference>
<feature type="domain" description="Protein kinase" evidence="13">
    <location>
        <begin position="801"/>
        <end position="1058"/>
    </location>
</feature>
<feature type="compositionally biased region" description="Polar residues" evidence="12">
    <location>
        <begin position="210"/>
        <end position="226"/>
    </location>
</feature>
<feature type="region of interest" description="Disordered" evidence="12">
    <location>
        <begin position="205"/>
        <end position="226"/>
    </location>
</feature>
<evidence type="ECO:0000313" key="16">
    <source>
        <dbReference type="Proteomes" id="UP001652620"/>
    </source>
</evidence>
<feature type="domain" description="AGC-kinase C-terminal" evidence="15">
    <location>
        <begin position="1059"/>
        <end position="1110"/>
    </location>
</feature>
<dbReference type="PANTHER" id="PTHR24353">
    <property type="entry name" value="CYCLIC NUCLEOTIDE-DEPENDENT PROTEIN KINASE"/>
    <property type="match status" value="1"/>
</dbReference>
<keyword evidence="16" id="KW-1185">Reference proteome</keyword>
<keyword evidence="5" id="KW-0808">Transferase</keyword>
<comment type="similarity">
    <text evidence="1">Belongs to the protein kinase superfamily. AGC Ser/Thr protein kinase family. cGMP subfamily.</text>
</comment>
<dbReference type="RefSeq" id="XP_049302620.1">
    <property type="nucleotide sequence ID" value="XM_049446663.1"/>
</dbReference>
<dbReference type="Gene3D" id="2.60.120.10">
    <property type="entry name" value="Jelly Rolls"/>
    <property type="match status" value="2"/>
</dbReference>
<dbReference type="PROSITE" id="PS50011">
    <property type="entry name" value="PROTEIN_KINASE_DOM"/>
    <property type="match status" value="1"/>
</dbReference>
<feature type="region of interest" description="Disordered" evidence="12">
    <location>
        <begin position="473"/>
        <end position="494"/>
    </location>
</feature>
<feature type="region of interest" description="Disordered" evidence="12">
    <location>
        <begin position="305"/>
        <end position="374"/>
    </location>
</feature>
<evidence type="ECO:0000256" key="10">
    <source>
        <dbReference type="ARBA" id="ARBA00047298"/>
    </source>
</evidence>